<feature type="domain" description="Ig-like" evidence="4">
    <location>
        <begin position="351"/>
        <end position="434"/>
    </location>
</feature>
<dbReference type="AlphaFoldDB" id="A0A9D3QLQ5"/>
<dbReference type="Gene3D" id="2.60.40.10">
    <property type="entry name" value="Immunoglobulins"/>
    <property type="match status" value="3"/>
</dbReference>
<dbReference type="PANTHER" id="PTHR11481">
    <property type="entry name" value="IMMUNOGLOBULIN FC RECEPTOR"/>
    <property type="match status" value="1"/>
</dbReference>
<dbReference type="InterPro" id="IPR050488">
    <property type="entry name" value="Ig_Fc_receptor"/>
</dbReference>
<feature type="domain" description="Ig-like" evidence="4">
    <location>
        <begin position="188"/>
        <end position="283"/>
    </location>
</feature>
<dbReference type="SMART" id="SM00409">
    <property type="entry name" value="IG"/>
    <property type="match status" value="3"/>
</dbReference>
<dbReference type="OrthoDB" id="6151406at2759"/>
<dbReference type="InterPro" id="IPR036179">
    <property type="entry name" value="Ig-like_dom_sf"/>
</dbReference>
<evidence type="ECO:0000313" key="5">
    <source>
        <dbReference type="EMBL" id="KAG7492457.1"/>
    </source>
</evidence>
<dbReference type="PROSITE" id="PS50835">
    <property type="entry name" value="IG_LIKE"/>
    <property type="match status" value="3"/>
</dbReference>
<dbReference type="SUPFAM" id="SSF48726">
    <property type="entry name" value="Immunoglobulin"/>
    <property type="match status" value="3"/>
</dbReference>
<feature type="chain" id="PRO_5039455793" description="Ig-like domain-containing protein" evidence="3">
    <location>
        <begin position="22"/>
        <end position="484"/>
    </location>
</feature>
<accession>A0A9D3QLQ5</accession>
<dbReference type="GO" id="GO:0007166">
    <property type="term" value="P:cell surface receptor signaling pathway"/>
    <property type="evidence" value="ECO:0007669"/>
    <property type="project" value="TreeGrafter"/>
</dbReference>
<evidence type="ECO:0000259" key="4">
    <source>
        <dbReference type="PROSITE" id="PS50835"/>
    </source>
</evidence>
<evidence type="ECO:0000256" key="1">
    <source>
        <dbReference type="ARBA" id="ARBA00022729"/>
    </source>
</evidence>
<evidence type="ECO:0000256" key="3">
    <source>
        <dbReference type="SAM" id="SignalP"/>
    </source>
</evidence>
<name>A0A9D3QLQ5_MEGAT</name>
<dbReference type="GO" id="GO:0004888">
    <property type="term" value="F:transmembrane signaling receptor activity"/>
    <property type="evidence" value="ECO:0007669"/>
    <property type="project" value="TreeGrafter"/>
</dbReference>
<dbReference type="GO" id="GO:0006955">
    <property type="term" value="P:immune response"/>
    <property type="evidence" value="ECO:0007669"/>
    <property type="project" value="TreeGrafter"/>
</dbReference>
<protein>
    <recommendedName>
        <fullName evidence="4">Ig-like domain-containing protein</fullName>
    </recommendedName>
</protein>
<dbReference type="InterPro" id="IPR003599">
    <property type="entry name" value="Ig_sub"/>
</dbReference>
<organism evidence="5 6">
    <name type="scientific">Megalops atlanticus</name>
    <name type="common">Tarpon</name>
    <name type="synonym">Clupea gigantea</name>
    <dbReference type="NCBI Taxonomy" id="7932"/>
    <lineage>
        <taxon>Eukaryota</taxon>
        <taxon>Metazoa</taxon>
        <taxon>Chordata</taxon>
        <taxon>Craniata</taxon>
        <taxon>Vertebrata</taxon>
        <taxon>Euteleostomi</taxon>
        <taxon>Actinopterygii</taxon>
        <taxon>Neopterygii</taxon>
        <taxon>Teleostei</taxon>
        <taxon>Elopiformes</taxon>
        <taxon>Megalopidae</taxon>
        <taxon>Megalops</taxon>
    </lineage>
</organism>
<reference evidence="5" key="1">
    <citation type="submission" date="2021-01" db="EMBL/GenBank/DDBJ databases">
        <authorList>
            <person name="Zahm M."/>
            <person name="Roques C."/>
            <person name="Cabau C."/>
            <person name="Klopp C."/>
            <person name="Donnadieu C."/>
            <person name="Jouanno E."/>
            <person name="Lampietro C."/>
            <person name="Louis A."/>
            <person name="Herpin A."/>
            <person name="Echchiki A."/>
            <person name="Berthelot C."/>
            <person name="Parey E."/>
            <person name="Roest-Crollius H."/>
            <person name="Braasch I."/>
            <person name="Postlethwait J."/>
            <person name="Bobe J."/>
            <person name="Montfort J."/>
            <person name="Bouchez O."/>
            <person name="Begum T."/>
            <person name="Mejri S."/>
            <person name="Adams A."/>
            <person name="Chen W.-J."/>
            <person name="Guiguen Y."/>
        </authorList>
    </citation>
    <scope>NUCLEOTIDE SEQUENCE</scope>
    <source>
        <strain evidence="5">YG-15Mar2019-1</strain>
        <tissue evidence="5">Brain</tissue>
    </source>
</reference>
<proteinExistence type="predicted"/>
<keyword evidence="2" id="KW-1015">Disulfide bond</keyword>
<keyword evidence="1 3" id="KW-0732">Signal</keyword>
<feature type="domain" description="Ig-like" evidence="4">
    <location>
        <begin position="92"/>
        <end position="182"/>
    </location>
</feature>
<evidence type="ECO:0000313" key="6">
    <source>
        <dbReference type="Proteomes" id="UP001046870"/>
    </source>
</evidence>
<dbReference type="EMBL" id="JAFDVH010000001">
    <property type="protein sequence ID" value="KAG7492457.1"/>
    <property type="molecule type" value="Genomic_DNA"/>
</dbReference>
<dbReference type="GO" id="GO:0009897">
    <property type="term" value="C:external side of plasma membrane"/>
    <property type="evidence" value="ECO:0007669"/>
    <property type="project" value="TreeGrafter"/>
</dbReference>
<sequence>MLGRRNIPLTLLIAAVVICSGLESAFSGGAGDAALRGPGPPGEVVSDEAEESAGSGPSVCAFIQHCSELRHAEPAACRQRRVLVRVGNRDRSAVVRLTIHDGGLILESPSQPLLEGESLTLCCRIRGFVHYSGVFYKDSRELRSSADGQLIISAASLTDTGSYRCKHATWRLSSPSSRVTVRGSGLRPVLAVSPSGQLYRGETVLLSCRVAATSADWTFLFFQSVESSRSGSFSVWHGGQYEAILPLSEGAGAAGSYRLHPDALTRAGTYWCRAQRHNQALYTPYSNALRLQLSEKQPQARLTAHTSRAGTHEGDTVTLLVQRGQGISRLLQPVQQLHVRNCDRAHHQSQPDRVARGDSNKGGALTLTCETELQELGGAANLSFSFLRDGQPVANSSDSGVYSVLSTEAVHAGRYSCTASSERASKRSQEVHVHVKDEHCVPTQMFGLGAVSLLTASLTLCWKCLRARARRHRPPRRRCVPADL</sequence>
<dbReference type="Proteomes" id="UP001046870">
    <property type="component" value="Chromosome 1"/>
</dbReference>
<feature type="signal peptide" evidence="3">
    <location>
        <begin position="1"/>
        <end position="21"/>
    </location>
</feature>
<dbReference type="PANTHER" id="PTHR11481:SF64">
    <property type="entry name" value="FC RECEPTOR-LIKE PROTEIN 4"/>
    <property type="match status" value="1"/>
</dbReference>
<dbReference type="Pfam" id="PF13895">
    <property type="entry name" value="Ig_2"/>
    <property type="match status" value="2"/>
</dbReference>
<dbReference type="InterPro" id="IPR013783">
    <property type="entry name" value="Ig-like_fold"/>
</dbReference>
<dbReference type="InterPro" id="IPR007110">
    <property type="entry name" value="Ig-like_dom"/>
</dbReference>
<evidence type="ECO:0000256" key="2">
    <source>
        <dbReference type="ARBA" id="ARBA00023157"/>
    </source>
</evidence>
<keyword evidence="6" id="KW-1185">Reference proteome</keyword>
<comment type="caution">
    <text evidence="5">The sequence shown here is derived from an EMBL/GenBank/DDBJ whole genome shotgun (WGS) entry which is preliminary data.</text>
</comment>
<gene>
    <name evidence="5" type="ORF">MATL_G00014620</name>
</gene>